<evidence type="ECO:0000256" key="9">
    <source>
        <dbReference type="ARBA" id="ARBA00046432"/>
    </source>
</evidence>
<organism evidence="12 13">
    <name type="scientific">Dictyostelium firmibasis</name>
    <dbReference type="NCBI Taxonomy" id="79012"/>
    <lineage>
        <taxon>Eukaryota</taxon>
        <taxon>Amoebozoa</taxon>
        <taxon>Evosea</taxon>
        <taxon>Eumycetozoa</taxon>
        <taxon>Dictyostelia</taxon>
        <taxon>Dictyosteliales</taxon>
        <taxon>Dictyosteliaceae</taxon>
        <taxon>Dictyostelium</taxon>
    </lineage>
</organism>
<dbReference type="Pfam" id="PF25084">
    <property type="entry name" value="LbH_EIF2B"/>
    <property type="match status" value="1"/>
</dbReference>
<dbReference type="InterPro" id="IPR005835">
    <property type="entry name" value="NTP_transferase_dom"/>
</dbReference>
<evidence type="ECO:0000256" key="4">
    <source>
        <dbReference type="ARBA" id="ARBA00022540"/>
    </source>
</evidence>
<dbReference type="PANTHER" id="PTHR45989">
    <property type="entry name" value="TRANSLATION INITIATION FACTOR EIF-2B SUBUNIT GAMMA"/>
    <property type="match status" value="1"/>
</dbReference>
<evidence type="ECO:0000259" key="11">
    <source>
        <dbReference type="Pfam" id="PF25084"/>
    </source>
</evidence>
<dbReference type="CDD" id="cd04198">
    <property type="entry name" value="eIF-2B_gamma_N"/>
    <property type="match status" value="1"/>
</dbReference>
<keyword evidence="13" id="KW-1185">Reference proteome</keyword>
<comment type="subunit">
    <text evidence="9">Component of the translation initiation factor 2B (eIF2B) complex which is a heterodecamer of two sets of five different subunits: alpha, beta, gamma, delta and epsilon. Subunits alpha, beta and delta comprise a regulatory subcomplex and subunits epsilon and gamma comprise a catalytic subcomplex. Within the complex, the hexameric regulatory complex resides at the center, with the two heterodimeric catalytic subcomplexes bound on opposite sides.</text>
</comment>
<feature type="domain" description="Nucleotidyl transferase" evidence="10">
    <location>
        <begin position="20"/>
        <end position="241"/>
    </location>
</feature>
<proteinExistence type="inferred from homology"/>
<dbReference type="GO" id="GO:0005085">
    <property type="term" value="F:guanyl-nucleotide exchange factor activity"/>
    <property type="evidence" value="ECO:0007669"/>
    <property type="project" value="TreeGrafter"/>
</dbReference>
<evidence type="ECO:0000313" key="12">
    <source>
        <dbReference type="EMBL" id="KAK5579762.1"/>
    </source>
</evidence>
<dbReference type="Pfam" id="PF00483">
    <property type="entry name" value="NTP_transferase"/>
    <property type="match status" value="1"/>
</dbReference>
<evidence type="ECO:0000256" key="8">
    <source>
        <dbReference type="ARBA" id="ARBA00045373"/>
    </source>
</evidence>
<evidence type="ECO:0000256" key="6">
    <source>
        <dbReference type="ARBA" id="ARBA00044196"/>
    </source>
</evidence>
<name>A0AAN7U140_9MYCE</name>
<evidence type="ECO:0000256" key="2">
    <source>
        <dbReference type="ARBA" id="ARBA00007878"/>
    </source>
</evidence>
<sequence length="441" mass="50148">MTQTQFQVVILATDKASGNSKLSPIDDTIPHSLLPIANRPLISYQLEFLEKAGFETKTEPVIIVVNETSQEKIRQYVSEIYKGKIEVEFFVLKDQLGTCEILYRIRDKIRLEYFIVLNANLVLEDTFIRQMADLHRKEESSLTVLLKPPAPKVEQGKGKAVPETLTKQDNLFTDYIALEEKSQKIVMMEPATEVEEELNFNKSLLKYFPNLTIYTNLQDTQLYIFSRWVLDLIVEDQKEKYPLFFDIKKHLIPYLLSCQIPNIKRKRPLPSSAFNQDQTLSQTMSSTTSPFDQFSELNGQKNKTIKCFAHLLKNEGYCMNVNTIKNFQQINRDIAKGDLQYLPNEPKSEKNYFIDPTANVVPTQVGPQCVIGTSTTLGAKCSVKVSIIGKHCKIGDGVRIENSIIMDHVIIEDRCVVNSSIICNDVNIKAGSSTVGQYLTK</sequence>
<reference evidence="12 13" key="1">
    <citation type="submission" date="2023-11" db="EMBL/GenBank/DDBJ databases">
        <title>Dfirmibasis_genome.</title>
        <authorList>
            <person name="Edelbroek B."/>
            <person name="Kjellin J."/>
            <person name="Jerlstrom-Hultqvist J."/>
            <person name="Soderbom F."/>
        </authorList>
    </citation>
    <scope>NUCLEOTIDE SEQUENCE [LARGE SCALE GENOMIC DNA]</scope>
    <source>
        <strain evidence="12 13">TNS-C-14</strain>
    </source>
</reference>
<dbReference type="SUPFAM" id="SSF53448">
    <property type="entry name" value="Nucleotide-diphospho-sugar transferases"/>
    <property type="match status" value="1"/>
</dbReference>
<dbReference type="AlphaFoldDB" id="A0AAN7U140"/>
<keyword evidence="4" id="KW-0396">Initiation factor</keyword>
<evidence type="ECO:0000256" key="1">
    <source>
        <dbReference type="ARBA" id="ARBA00004514"/>
    </source>
</evidence>
<dbReference type="GO" id="GO:0005851">
    <property type="term" value="C:eukaryotic translation initiation factor 2B complex"/>
    <property type="evidence" value="ECO:0007669"/>
    <property type="project" value="TreeGrafter"/>
</dbReference>
<accession>A0AAN7U140</accession>
<dbReference type="Gene3D" id="2.160.10.10">
    <property type="entry name" value="Hexapeptide repeat proteins"/>
    <property type="match status" value="1"/>
</dbReference>
<dbReference type="GO" id="GO:0002183">
    <property type="term" value="P:cytoplasmic translational initiation"/>
    <property type="evidence" value="ECO:0007669"/>
    <property type="project" value="TreeGrafter"/>
</dbReference>
<dbReference type="InterPro" id="IPR051960">
    <property type="entry name" value="eIF2B_gamma"/>
</dbReference>
<dbReference type="InterPro" id="IPR056764">
    <property type="entry name" value="LbH_EIF2B3/5"/>
</dbReference>
<evidence type="ECO:0000256" key="3">
    <source>
        <dbReference type="ARBA" id="ARBA00022490"/>
    </source>
</evidence>
<comment type="subcellular location">
    <subcellularLocation>
        <location evidence="1">Cytoplasm</location>
        <location evidence="1">Cytosol</location>
    </subcellularLocation>
</comment>
<dbReference type="PANTHER" id="PTHR45989:SF1">
    <property type="entry name" value="TRANSLATION INITIATION FACTOR EIF-2B SUBUNIT GAMMA"/>
    <property type="match status" value="1"/>
</dbReference>
<dbReference type="GO" id="GO:0003743">
    <property type="term" value="F:translation initiation factor activity"/>
    <property type="evidence" value="ECO:0007669"/>
    <property type="project" value="UniProtKB-KW"/>
</dbReference>
<feature type="domain" description="EIF2B subunit epsilon/gamma LbH" evidence="11">
    <location>
        <begin position="363"/>
        <end position="432"/>
    </location>
</feature>
<protein>
    <recommendedName>
        <fullName evidence="6">Translation initiation factor eIF2B subunit gamma</fullName>
    </recommendedName>
    <alternativeName>
        <fullName evidence="7">eIF2B GDP-GTP exchange factor subunit gamma</fullName>
    </alternativeName>
</protein>
<evidence type="ECO:0000256" key="5">
    <source>
        <dbReference type="ARBA" id="ARBA00022917"/>
    </source>
</evidence>
<dbReference type="EMBL" id="JAVFKY010000003">
    <property type="protein sequence ID" value="KAK5579762.1"/>
    <property type="molecule type" value="Genomic_DNA"/>
</dbReference>
<dbReference type="Proteomes" id="UP001344447">
    <property type="component" value="Unassembled WGS sequence"/>
</dbReference>
<comment type="function">
    <text evidence="8">Acts as a component of the translation initiation factor 2B (eIF2B) complex, which catalyzes the exchange of GDP for GTP on the eukaryotic initiation factor 2 (eIF2) complex gamma subunit. Its guanine nucleotide exchange factor activity is repressed when bound to eIF2 complex phosphorylated on the alpha subunit, thereby limiting the amount of methionyl-initiator methionine tRNA available to the ribosome and consequently global translation is repressed.</text>
</comment>
<keyword evidence="5" id="KW-0648">Protein biosynthesis</keyword>
<keyword evidence="3" id="KW-0963">Cytoplasm</keyword>
<gene>
    <name evidence="12" type="ORF">RB653_009448</name>
</gene>
<evidence type="ECO:0000313" key="13">
    <source>
        <dbReference type="Proteomes" id="UP001344447"/>
    </source>
</evidence>
<evidence type="ECO:0000259" key="10">
    <source>
        <dbReference type="Pfam" id="PF00483"/>
    </source>
</evidence>
<evidence type="ECO:0000256" key="7">
    <source>
        <dbReference type="ARBA" id="ARBA00044229"/>
    </source>
</evidence>
<comment type="caution">
    <text evidence="12">The sequence shown here is derived from an EMBL/GenBank/DDBJ whole genome shotgun (WGS) entry which is preliminary data.</text>
</comment>
<dbReference type="InterPro" id="IPR029044">
    <property type="entry name" value="Nucleotide-diphossugar_trans"/>
</dbReference>
<comment type="similarity">
    <text evidence="2">Belongs to the eIF-2B gamma/epsilon subunits family.</text>
</comment>
<dbReference type="Gene3D" id="3.90.550.10">
    <property type="entry name" value="Spore Coat Polysaccharide Biosynthesis Protein SpsA, Chain A"/>
    <property type="match status" value="1"/>
</dbReference>
<dbReference type="GO" id="GO:0005829">
    <property type="term" value="C:cytosol"/>
    <property type="evidence" value="ECO:0007669"/>
    <property type="project" value="UniProtKB-SubCell"/>
</dbReference>